<dbReference type="GO" id="GO:0005524">
    <property type="term" value="F:ATP binding"/>
    <property type="evidence" value="ECO:0007669"/>
    <property type="project" value="InterPro"/>
</dbReference>
<dbReference type="Pfam" id="PF02867">
    <property type="entry name" value="Ribonuc_red_lgC"/>
    <property type="match status" value="1"/>
</dbReference>
<reference evidence="8 9" key="1">
    <citation type="submission" date="2013-11" db="EMBL/GenBank/DDBJ databases">
        <title>Complete genome sequence of Clostridum sp. M2/40.</title>
        <authorList>
            <person name="Wibberg D."/>
            <person name="Puehler A."/>
            <person name="Schlueter A."/>
        </authorList>
    </citation>
    <scope>NUCLEOTIDE SEQUENCE [LARGE SCALE GENOMIC DNA]</scope>
    <source>
        <strain evidence="9">M2/40</strain>
    </source>
</reference>
<keyword evidence="9" id="KW-1185">Reference proteome</keyword>
<feature type="domain" description="Ribonucleotide reductase large subunit" evidence="7">
    <location>
        <begin position="597"/>
        <end position="619"/>
    </location>
</feature>
<protein>
    <recommendedName>
        <fullName evidence="2 6">Ribonucleoside-diphosphate reductase</fullName>
        <ecNumber evidence="2 6">1.17.4.1</ecNumber>
    </recommendedName>
</protein>
<dbReference type="PATRIC" id="fig|1216932.3.peg.2633"/>
<dbReference type="SUPFAM" id="SSF48168">
    <property type="entry name" value="R1 subunit of ribonucleotide reductase, N-terminal domain"/>
    <property type="match status" value="1"/>
</dbReference>
<dbReference type="OrthoDB" id="9762933at2"/>
<evidence type="ECO:0000256" key="5">
    <source>
        <dbReference type="ARBA" id="ARBA00047754"/>
    </source>
</evidence>
<dbReference type="AlphaFoldDB" id="W6S1N0"/>
<evidence type="ECO:0000313" key="9">
    <source>
        <dbReference type="Proteomes" id="UP000019426"/>
    </source>
</evidence>
<dbReference type="NCBIfam" id="TIGR02506">
    <property type="entry name" value="NrdE_NrdA"/>
    <property type="match status" value="1"/>
</dbReference>
<accession>W6S1N0</accession>
<dbReference type="GO" id="GO:0005971">
    <property type="term" value="C:ribonucleoside-diphosphate reductase complex"/>
    <property type="evidence" value="ECO:0007669"/>
    <property type="project" value="TreeGrafter"/>
</dbReference>
<evidence type="ECO:0000256" key="4">
    <source>
        <dbReference type="ARBA" id="ARBA00023116"/>
    </source>
</evidence>
<dbReference type="InterPro" id="IPR008926">
    <property type="entry name" value="RNR_R1-su_N"/>
</dbReference>
<dbReference type="SUPFAM" id="SSF51998">
    <property type="entry name" value="PFL-like glycyl radical enzymes"/>
    <property type="match status" value="1"/>
</dbReference>
<dbReference type="Gene3D" id="3.20.70.20">
    <property type="match status" value="1"/>
</dbReference>
<evidence type="ECO:0000259" key="7">
    <source>
        <dbReference type="PROSITE" id="PS00089"/>
    </source>
</evidence>
<dbReference type="KEGG" id="clt:CM240_2672"/>
<keyword evidence="3 6" id="KW-0560">Oxidoreductase</keyword>
<dbReference type="PANTHER" id="PTHR11573:SF6">
    <property type="entry name" value="RIBONUCLEOSIDE-DIPHOSPHATE REDUCTASE LARGE SUBUNIT"/>
    <property type="match status" value="1"/>
</dbReference>
<dbReference type="RefSeq" id="WP_044039577.1">
    <property type="nucleotide sequence ID" value="NZ_HG917868.1"/>
</dbReference>
<dbReference type="InterPro" id="IPR000788">
    <property type="entry name" value="RNR_lg_C"/>
</dbReference>
<proteinExistence type="inferred from homology"/>
<dbReference type="eggNOG" id="COG0209">
    <property type="taxonomic scope" value="Bacteria"/>
</dbReference>
<dbReference type="InterPro" id="IPR013346">
    <property type="entry name" value="NrdE_NrdA_C"/>
</dbReference>
<dbReference type="Pfam" id="PF00317">
    <property type="entry name" value="Ribonuc_red_lgN"/>
    <property type="match status" value="1"/>
</dbReference>
<dbReference type="Proteomes" id="UP000019426">
    <property type="component" value="Chromosome M2/40_rep1"/>
</dbReference>
<dbReference type="InterPro" id="IPR013509">
    <property type="entry name" value="RNR_lsu_N"/>
</dbReference>
<dbReference type="CDD" id="cd01679">
    <property type="entry name" value="RNR_I"/>
    <property type="match status" value="1"/>
</dbReference>
<gene>
    <name evidence="8" type="primary">nrdA</name>
    <name evidence="8" type="ORF">CM240_2672</name>
</gene>
<dbReference type="STRING" id="1216932.CM240_2672"/>
<dbReference type="NCBIfam" id="NF005483">
    <property type="entry name" value="PRK07088.1"/>
    <property type="match status" value="1"/>
</dbReference>
<keyword evidence="4 6" id="KW-0215">Deoxyribonucleotide synthesis</keyword>
<dbReference type="EC" id="1.17.4.1" evidence="2 6"/>
<organism evidence="8 9">
    <name type="scientific">Clostridium bornimense</name>
    <dbReference type="NCBI Taxonomy" id="1216932"/>
    <lineage>
        <taxon>Bacteria</taxon>
        <taxon>Bacillati</taxon>
        <taxon>Bacillota</taxon>
        <taxon>Clostridia</taxon>
        <taxon>Eubacteriales</taxon>
        <taxon>Clostridiaceae</taxon>
        <taxon>Clostridium</taxon>
    </lineage>
</organism>
<name>W6S1N0_9CLOT</name>
<dbReference type="PANTHER" id="PTHR11573">
    <property type="entry name" value="RIBONUCLEOSIDE-DIPHOSPHATE REDUCTASE LARGE CHAIN"/>
    <property type="match status" value="1"/>
</dbReference>
<comment type="function">
    <text evidence="6">Provides the precursors necessary for DNA synthesis. Catalyzes the biosynthesis of deoxyribonucleotides from the corresponding ribonucleotides.</text>
</comment>
<evidence type="ECO:0000256" key="1">
    <source>
        <dbReference type="ARBA" id="ARBA00010406"/>
    </source>
</evidence>
<sequence>MNLTELCKFATSEIQKINDAYTEDKLLSALDLILRPSMTDKEITNALIQSSLEMTSEDFPLWQYASAKLYIYDLYESIKKVRNTDEPYGDLYDLIVNLTNKGLYGKYILDNYTKEDIRELELELKPERDFLFTYSGISLLASRYLIRDYDNTLLELPQQMFMGIALHLALPEKKENRLFWAKRFYDVLSSLKATMATPTMSNARKPFYQLSSCFIDTVDDSLAGIYKSLDNFAKVSKLGGGMGIYFGKVRSLGASIRGFKGASGGVIPWVKLFNDTAIAVDQLGVRNGSVAVWLDAWHKDLPEFLQLRTNNGDDRKKAHDVFPGLCYPDLFWKLAEKDIDATWYMMCPHEIRTVKGYDLCDFYGEEWEERYYDCVNDSRIEKREMSVKDIVRLIIKSAAETGTPFTFYRDTVNKMNPNKHKGMIYSSNLCTEIMQNMSGMEIQQHEIVDDNGDTIVVEKTKSGDFVVCNLSSLVLGNIDVTNKSELEYVVETQIRAMDNVIDLNYYSVPFAEITNKRYRSVGLGTSGYHHMLANNSISWQGNKHLNFVDKVYEDINYFAISASLKIAKEKGAYPYFEGSDWDTGKYFELRDYNDERWTSLKEEVSKYGIRNGYLLAVAPNGSTATIAGTSEGIDPIMNRFFLEEKKGSIIPKTAPNLNEDTFWYYTSAYDVSQIWSIKANGIRQRHIDQGQSFNLYITTKYTMRQIMNLYIEACKSGMKSIYYVRSKSLEVEECESCSA</sequence>
<evidence type="ECO:0000256" key="6">
    <source>
        <dbReference type="RuleBase" id="RU003410"/>
    </source>
</evidence>
<evidence type="ECO:0000256" key="3">
    <source>
        <dbReference type="ARBA" id="ARBA00023002"/>
    </source>
</evidence>
<comment type="catalytic activity">
    <reaction evidence="5 6">
        <text>a 2'-deoxyribonucleoside 5'-diphosphate + [thioredoxin]-disulfide + H2O = a ribonucleoside 5'-diphosphate + [thioredoxin]-dithiol</text>
        <dbReference type="Rhea" id="RHEA:23252"/>
        <dbReference type="Rhea" id="RHEA-COMP:10698"/>
        <dbReference type="Rhea" id="RHEA-COMP:10700"/>
        <dbReference type="ChEBI" id="CHEBI:15377"/>
        <dbReference type="ChEBI" id="CHEBI:29950"/>
        <dbReference type="ChEBI" id="CHEBI:50058"/>
        <dbReference type="ChEBI" id="CHEBI:57930"/>
        <dbReference type="ChEBI" id="CHEBI:73316"/>
        <dbReference type="EC" id="1.17.4.1"/>
    </reaction>
</comment>
<dbReference type="GO" id="GO:0004748">
    <property type="term" value="F:ribonucleoside-diphosphate reductase activity, thioredoxin disulfide as acceptor"/>
    <property type="evidence" value="ECO:0007669"/>
    <property type="project" value="UniProtKB-EC"/>
</dbReference>
<dbReference type="PRINTS" id="PR01183">
    <property type="entry name" value="RIBORDTASEM1"/>
</dbReference>
<dbReference type="HOGENOM" id="CLU_000404_3_0_9"/>
<dbReference type="InterPro" id="IPR039718">
    <property type="entry name" value="Rrm1"/>
</dbReference>
<dbReference type="PROSITE" id="PS00089">
    <property type="entry name" value="RIBORED_LARGE"/>
    <property type="match status" value="1"/>
</dbReference>
<dbReference type="GO" id="GO:0009263">
    <property type="term" value="P:deoxyribonucleotide biosynthetic process"/>
    <property type="evidence" value="ECO:0007669"/>
    <property type="project" value="UniProtKB-KW"/>
</dbReference>
<evidence type="ECO:0000256" key="2">
    <source>
        <dbReference type="ARBA" id="ARBA00012274"/>
    </source>
</evidence>
<comment type="similarity">
    <text evidence="1 6">Belongs to the ribonucleoside diphosphate reductase large chain family.</text>
</comment>
<dbReference type="EMBL" id="HG917868">
    <property type="protein sequence ID" value="CDM69789.1"/>
    <property type="molecule type" value="Genomic_DNA"/>
</dbReference>
<dbReference type="UniPathway" id="UPA00326"/>
<evidence type="ECO:0000313" key="8">
    <source>
        <dbReference type="EMBL" id="CDM69789.1"/>
    </source>
</evidence>